<proteinExistence type="predicted"/>
<accession>A0A645JKU2</accession>
<reference evidence="1" key="1">
    <citation type="submission" date="2019-08" db="EMBL/GenBank/DDBJ databases">
        <authorList>
            <person name="Kucharzyk K."/>
            <person name="Murdoch R.W."/>
            <person name="Higgins S."/>
            <person name="Loffler F."/>
        </authorList>
    </citation>
    <scope>NUCLEOTIDE SEQUENCE</scope>
</reference>
<organism evidence="1">
    <name type="scientific">bioreactor metagenome</name>
    <dbReference type="NCBI Taxonomy" id="1076179"/>
    <lineage>
        <taxon>unclassified sequences</taxon>
        <taxon>metagenomes</taxon>
        <taxon>ecological metagenomes</taxon>
    </lineage>
</organism>
<dbReference type="EMBL" id="VSSQ01142596">
    <property type="protein sequence ID" value="MPN63339.1"/>
    <property type="molecule type" value="Genomic_DNA"/>
</dbReference>
<gene>
    <name evidence="1" type="ORF">SDC9_211097</name>
</gene>
<comment type="caution">
    <text evidence="1">The sequence shown here is derived from an EMBL/GenBank/DDBJ whole genome shotgun (WGS) entry which is preliminary data.</text>
</comment>
<dbReference type="AlphaFoldDB" id="A0A645JKU2"/>
<protein>
    <submittedName>
        <fullName evidence="1">Uncharacterized protein</fullName>
    </submittedName>
</protein>
<sequence length="142" mass="15031">MAGMEQPLGHSPVVGQQQQALGIQIQPTHRPHPHTAVRHQLGHVLAALLVGQGGHIASGLVQHQPGGCLHPPDGLSVHCDTVPLRVGPVPQPGRLTVHRHPARQQIVLGRPPGADAGGGQYFLQPLLHAPPLNNDEIPTEQM</sequence>
<name>A0A645JKU2_9ZZZZ</name>
<evidence type="ECO:0000313" key="1">
    <source>
        <dbReference type="EMBL" id="MPN63339.1"/>
    </source>
</evidence>